<dbReference type="EMBL" id="AVOT02000064">
    <property type="protein sequence ID" value="MBW0460821.1"/>
    <property type="molecule type" value="Genomic_DNA"/>
</dbReference>
<comment type="caution">
    <text evidence="2">The sequence shown here is derived from an EMBL/GenBank/DDBJ whole genome shotgun (WGS) entry which is preliminary data.</text>
</comment>
<name>A0A9Q3B994_9BASI</name>
<feature type="compositionally biased region" description="Basic and acidic residues" evidence="1">
    <location>
        <begin position="43"/>
        <end position="53"/>
    </location>
</feature>
<evidence type="ECO:0000313" key="2">
    <source>
        <dbReference type="EMBL" id="MBW0460821.1"/>
    </source>
</evidence>
<accession>A0A9Q3B994</accession>
<evidence type="ECO:0000256" key="1">
    <source>
        <dbReference type="SAM" id="MobiDB-lite"/>
    </source>
</evidence>
<reference evidence="2" key="1">
    <citation type="submission" date="2021-03" db="EMBL/GenBank/DDBJ databases">
        <title>Draft genome sequence of rust myrtle Austropuccinia psidii MF-1, a brazilian biotype.</title>
        <authorList>
            <person name="Quecine M.C."/>
            <person name="Pachon D.M.R."/>
            <person name="Bonatelli M.L."/>
            <person name="Correr F.H."/>
            <person name="Franceschini L.M."/>
            <person name="Leite T.F."/>
            <person name="Margarido G.R.A."/>
            <person name="Almeida C.A."/>
            <person name="Ferrarezi J.A."/>
            <person name="Labate C.A."/>
        </authorList>
    </citation>
    <scope>NUCLEOTIDE SEQUENCE</scope>
    <source>
        <strain evidence="2">MF-1</strain>
    </source>
</reference>
<evidence type="ECO:0000313" key="3">
    <source>
        <dbReference type="Proteomes" id="UP000765509"/>
    </source>
</evidence>
<dbReference type="Proteomes" id="UP000765509">
    <property type="component" value="Unassembled WGS sequence"/>
</dbReference>
<organism evidence="2 3">
    <name type="scientific">Austropuccinia psidii MF-1</name>
    <dbReference type="NCBI Taxonomy" id="1389203"/>
    <lineage>
        <taxon>Eukaryota</taxon>
        <taxon>Fungi</taxon>
        <taxon>Dikarya</taxon>
        <taxon>Basidiomycota</taxon>
        <taxon>Pucciniomycotina</taxon>
        <taxon>Pucciniomycetes</taxon>
        <taxon>Pucciniales</taxon>
        <taxon>Sphaerophragmiaceae</taxon>
        <taxon>Austropuccinia</taxon>
    </lineage>
</organism>
<keyword evidence="3" id="KW-1185">Reference proteome</keyword>
<gene>
    <name evidence="2" type="ORF">O181_000536</name>
</gene>
<feature type="region of interest" description="Disordered" evidence="1">
    <location>
        <begin position="28"/>
        <end position="107"/>
    </location>
</feature>
<sequence>MSNSKRYKSNYEGSDRLLHEPIEAVLHGVKGQELGNVATNPPRSDELLAHPEKVPQWGTKDWHKKKREERKDKAPVASNRKPQEIQPLQEGKKNKKKNWRKPYSPNYRIPRIQKDAMENFLNMARALMQFKEKEEQRMRQPSFPKK</sequence>
<dbReference type="AlphaFoldDB" id="A0A9Q3B994"/>
<protein>
    <submittedName>
        <fullName evidence="2">Uncharacterized protein</fullName>
    </submittedName>
</protein>
<proteinExistence type="predicted"/>